<dbReference type="InterPro" id="IPR001810">
    <property type="entry name" value="F-box_dom"/>
</dbReference>
<evidence type="ECO:0000259" key="1">
    <source>
        <dbReference type="SMART" id="SM00256"/>
    </source>
</evidence>
<protein>
    <recommendedName>
        <fullName evidence="1">F-box domain-containing protein</fullName>
    </recommendedName>
</protein>
<dbReference type="AlphaFoldDB" id="A0A7J9DLR5"/>
<sequence length="94" mass="10594">MSRRVRQKREHSWGEKTNISSETLDCGSLASATISGVDWTTLPDDSVIQLLSYLNYRDRASLASICQTFRLLSSSPCYLLHLVPTVLTYLTLEL</sequence>
<dbReference type="InterPro" id="IPR036047">
    <property type="entry name" value="F-box-like_dom_sf"/>
</dbReference>
<dbReference type="Gene3D" id="1.20.1280.50">
    <property type="match status" value="1"/>
</dbReference>
<evidence type="ECO:0000313" key="2">
    <source>
        <dbReference type="EMBL" id="MBA0761680.1"/>
    </source>
</evidence>
<organism evidence="2 3">
    <name type="scientific">Gossypium trilobum</name>
    <dbReference type="NCBI Taxonomy" id="34281"/>
    <lineage>
        <taxon>Eukaryota</taxon>
        <taxon>Viridiplantae</taxon>
        <taxon>Streptophyta</taxon>
        <taxon>Embryophyta</taxon>
        <taxon>Tracheophyta</taxon>
        <taxon>Spermatophyta</taxon>
        <taxon>Magnoliopsida</taxon>
        <taxon>eudicotyledons</taxon>
        <taxon>Gunneridae</taxon>
        <taxon>Pentapetalae</taxon>
        <taxon>rosids</taxon>
        <taxon>malvids</taxon>
        <taxon>Malvales</taxon>
        <taxon>Malvaceae</taxon>
        <taxon>Malvoideae</taxon>
        <taxon>Gossypium</taxon>
    </lineage>
</organism>
<dbReference type="PANTHER" id="PTHR46976:SF2">
    <property type="entry name" value="F-BOX DOMAIN-CONTAINING PROTEIN"/>
    <property type="match status" value="1"/>
</dbReference>
<dbReference type="SUPFAM" id="SSF81383">
    <property type="entry name" value="F-box domain"/>
    <property type="match status" value="1"/>
</dbReference>
<dbReference type="Pfam" id="PF00646">
    <property type="entry name" value="F-box"/>
    <property type="match status" value="1"/>
</dbReference>
<dbReference type="PANTHER" id="PTHR46976">
    <property type="entry name" value="PROTEIN ARABIDILLO 1"/>
    <property type="match status" value="1"/>
</dbReference>
<evidence type="ECO:0000313" key="3">
    <source>
        <dbReference type="Proteomes" id="UP000593568"/>
    </source>
</evidence>
<accession>A0A7J9DLR5</accession>
<keyword evidence="3" id="KW-1185">Reference proteome</keyword>
<dbReference type="Proteomes" id="UP000593568">
    <property type="component" value="Unassembled WGS sequence"/>
</dbReference>
<proteinExistence type="predicted"/>
<reference evidence="2 3" key="1">
    <citation type="journal article" date="2019" name="Genome Biol. Evol.">
        <title>Insights into the evolution of the New World diploid cottons (Gossypium, subgenus Houzingenia) based on genome sequencing.</title>
        <authorList>
            <person name="Grover C.E."/>
            <person name="Arick M.A. 2nd"/>
            <person name="Thrash A."/>
            <person name="Conover J.L."/>
            <person name="Sanders W.S."/>
            <person name="Peterson D.G."/>
            <person name="Frelichowski J.E."/>
            <person name="Scheffler J.A."/>
            <person name="Scheffler B.E."/>
            <person name="Wendel J.F."/>
        </authorList>
    </citation>
    <scope>NUCLEOTIDE SEQUENCE [LARGE SCALE GENOMIC DNA]</scope>
    <source>
        <strain evidence="2">8</strain>
        <tissue evidence="2">Leaf</tissue>
    </source>
</reference>
<dbReference type="EMBL" id="JABEZW010000003">
    <property type="protein sequence ID" value="MBA0761680.1"/>
    <property type="molecule type" value="Genomic_DNA"/>
</dbReference>
<gene>
    <name evidence="2" type="ORF">Gotri_024294</name>
</gene>
<comment type="caution">
    <text evidence="2">The sequence shown here is derived from an EMBL/GenBank/DDBJ whole genome shotgun (WGS) entry which is preliminary data.</text>
</comment>
<dbReference type="SMART" id="SM00256">
    <property type="entry name" value="FBOX"/>
    <property type="match status" value="1"/>
</dbReference>
<feature type="domain" description="F-box" evidence="1">
    <location>
        <begin position="42"/>
        <end position="82"/>
    </location>
</feature>
<name>A0A7J9DLR5_9ROSI</name>